<feature type="domain" description="RNA-binding S4" evidence="11">
    <location>
        <begin position="5"/>
        <end position="65"/>
    </location>
</feature>
<dbReference type="GO" id="GO:0003723">
    <property type="term" value="F:RNA binding"/>
    <property type="evidence" value="ECO:0007669"/>
    <property type="project" value="UniProtKB-KW"/>
</dbReference>
<dbReference type="SUPFAM" id="SSF55120">
    <property type="entry name" value="Pseudouridine synthase"/>
    <property type="match status" value="1"/>
</dbReference>
<gene>
    <name evidence="12" type="ORF">I5803_17905</name>
</gene>
<evidence type="ECO:0000256" key="8">
    <source>
        <dbReference type="ARBA" id="ARBA00042890"/>
    </source>
</evidence>
<dbReference type="EMBL" id="JADWYS010000001">
    <property type="protein sequence ID" value="MBG9389910.1"/>
    <property type="molecule type" value="Genomic_DNA"/>
</dbReference>
<evidence type="ECO:0000256" key="10">
    <source>
        <dbReference type="PROSITE-ProRule" id="PRU00182"/>
    </source>
</evidence>
<protein>
    <recommendedName>
        <fullName evidence="4">Dual-specificity RNA pseudouridine synthase RluF</fullName>
        <ecNumber evidence="3">5.4.99.21</ecNumber>
    </recommendedName>
    <alternativeName>
        <fullName evidence="6">23S rRNA pseudouridine(2604) synthase</fullName>
    </alternativeName>
    <alternativeName>
        <fullName evidence="8">Ribosomal large subunit pseudouridine synthase F</fullName>
    </alternativeName>
    <alternativeName>
        <fullName evidence="7">rRNA pseudouridylate synthase F</fullName>
    </alternativeName>
    <alternativeName>
        <fullName evidence="9">rRNA-uridine isomerase F</fullName>
    </alternativeName>
    <alternativeName>
        <fullName evidence="5">tRNA(Tyr) pseudouridine(35) synthase</fullName>
    </alternativeName>
</protein>
<dbReference type="AlphaFoldDB" id="A0A931H7Q9"/>
<evidence type="ECO:0000256" key="1">
    <source>
        <dbReference type="ARBA" id="ARBA00036390"/>
    </source>
</evidence>
<dbReference type="EC" id="5.4.99.21" evidence="3"/>
<evidence type="ECO:0000256" key="7">
    <source>
        <dbReference type="ARBA" id="ARBA00042843"/>
    </source>
</evidence>
<evidence type="ECO:0000256" key="6">
    <source>
        <dbReference type="ARBA" id="ARBA00041697"/>
    </source>
</evidence>
<dbReference type="PANTHER" id="PTHR47683">
    <property type="entry name" value="PSEUDOURIDINE SYNTHASE FAMILY PROTEIN-RELATED"/>
    <property type="match status" value="1"/>
</dbReference>
<evidence type="ECO:0000256" key="5">
    <source>
        <dbReference type="ARBA" id="ARBA00041420"/>
    </source>
</evidence>
<dbReference type="GO" id="GO:0006396">
    <property type="term" value="P:RNA processing"/>
    <property type="evidence" value="ECO:0007669"/>
    <property type="project" value="UniProtKB-ARBA"/>
</dbReference>
<evidence type="ECO:0000313" key="13">
    <source>
        <dbReference type="Proteomes" id="UP000651050"/>
    </source>
</evidence>
<evidence type="ECO:0000256" key="2">
    <source>
        <dbReference type="ARBA" id="ARBA00036535"/>
    </source>
</evidence>
<sequence>MAEPERLSKRVAAMVPCSRSEAEAFIEGGFVRVDGRVVDVPQHRVGDERVEIDPKANAVPAEPVTIVVNKPAGVTSEEALASLNAGNHFTEAGHGGAPRILKRHFLHQTQLLPLPTPASGLIVFSQMRGVIRHLTEDALTTEQELIVQVDGKIADYGLVRLAHGLKFEGRALPPIKVSWQNETRLRFALKGIAPDFVPWMCEQVGLRVTAAKRIRIGRFPMAGLPEGRWRFLAAGERF</sequence>
<dbReference type="RefSeq" id="WP_196987681.1">
    <property type="nucleotide sequence ID" value="NZ_JADWYS010000001.1"/>
</dbReference>
<evidence type="ECO:0000256" key="9">
    <source>
        <dbReference type="ARBA" id="ARBA00043147"/>
    </source>
</evidence>
<dbReference type="PANTHER" id="PTHR47683:SF2">
    <property type="entry name" value="RNA-BINDING S4 DOMAIN-CONTAINING PROTEIN"/>
    <property type="match status" value="1"/>
</dbReference>
<proteinExistence type="predicted"/>
<name>A0A931H7Q9_9BURK</name>
<dbReference type="InterPro" id="IPR020103">
    <property type="entry name" value="PsdUridine_synth_cat_dom_sf"/>
</dbReference>
<dbReference type="Gene3D" id="3.30.2350.10">
    <property type="entry name" value="Pseudouridine synthase"/>
    <property type="match status" value="1"/>
</dbReference>
<dbReference type="InterPro" id="IPR036986">
    <property type="entry name" value="S4_RNA-bd_sf"/>
</dbReference>
<organism evidence="12 13">
    <name type="scientific">Caenimonas aquaedulcis</name>
    <dbReference type="NCBI Taxonomy" id="2793270"/>
    <lineage>
        <taxon>Bacteria</taxon>
        <taxon>Pseudomonadati</taxon>
        <taxon>Pseudomonadota</taxon>
        <taxon>Betaproteobacteria</taxon>
        <taxon>Burkholderiales</taxon>
        <taxon>Comamonadaceae</taxon>
        <taxon>Caenimonas</taxon>
    </lineage>
</organism>
<keyword evidence="10" id="KW-0694">RNA-binding</keyword>
<evidence type="ECO:0000256" key="3">
    <source>
        <dbReference type="ARBA" id="ARBA00038922"/>
    </source>
</evidence>
<dbReference type="Gene3D" id="3.10.290.10">
    <property type="entry name" value="RNA-binding S4 domain"/>
    <property type="match status" value="1"/>
</dbReference>
<dbReference type="InterPro" id="IPR002942">
    <property type="entry name" value="S4_RNA-bd"/>
</dbReference>
<comment type="caution">
    <text evidence="12">The sequence shown here is derived from an EMBL/GenBank/DDBJ whole genome shotgun (WGS) entry which is preliminary data.</text>
</comment>
<dbReference type="Pfam" id="PF01479">
    <property type="entry name" value="S4"/>
    <property type="match status" value="1"/>
</dbReference>
<dbReference type="SMART" id="SM00363">
    <property type="entry name" value="S4"/>
    <property type="match status" value="1"/>
</dbReference>
<keyword evidence="13" id="KW-1185">Reference proteome</keyword>
<comment type="catalytic activity">
    <reaction evidence="2">
        <text>uridine(2604) in 23S rRNA = pseudouridine(2604) in 23S rRNA</text>
        <dbReference type="Rhea" id="RHEA:38875"/>
        <dbReference type="Rhea" id="RHEA-COMP:10093"/>
        <dbReference type="Rhea" id="RHEA-COMP:10094"/>
        <dbReference type="ChEBI" id="CHEBI:65314"/>
        <dbReference type="ChEBI" id="CHEBI:65315"/>
        <dbReference type="EC" id="5.4.99.21"/>
    </reaction>
</comment>
<evidence type="ECO:0000259" key="11">
    <source>
        <dbReference type="SMART" id="SM00363"/>
    </source>
</evidence>
<dbReference type="Proteomes" id="UP000651050">
    <property type="component" value="Unassembled WGS sequence"/>
</dbReference>
<dbReference type="GO" id="GO:0160138">
    <property type="term" value="F:23S rRNA pseudouridine(2604) synthase activity"/>
    <property type="evidence" value="ECO:0007669"/>
    <property type="project" value="UniProtKB-EC"/>
</dbReference>
<accession>A0A931H7Q9</accession>
<dbReference type="InterPro" id="IPR050343">
    <property type="entry name" value="RsuA_PseudoU_synthase"/>
</dbReference>
<reference evidence="12" key="1">
    <citation type="submission" date="2020-11" db="EMBL/GenBank/DDBJ databases">
        <title>Bacterial whole genome sequence for Caenimonas sp. DR4.4.</title>
        <authorList>
            <person name="Le V."/>
            <person name="Ko S.-R."/>
            <person name="Ahn C.-Y."/>
            <person name="Oh H.-M."/>
        </authorList>
    </citation>
    <scope>NUCLEOTIDE SEQUENCE</scope>
    <source>
        <strain evidence="12">DR4.4</strain>
    </source>
</reference>
<dbReference type="GO" id="GO:0001522">
    <property type="term" value="P:pseudouridine synthesis"/>
    <property type="evidence" value="ECO:0007669"/>
    <property type="project" value="InterPro"/>
</dbReference>
<comment type="catalytic activity">
    <reaction evidence="1">
        <text>uridine(35) in tRNA(Tyr) = pseudouridine(35) in tRNA(Tyr)</text>
        <dbReference type="Rhea" id="RHEA:60556"/>
        <dbReference type="Rhea" id="RHEA-COMP:15607"/>
        <dbReference type="Rhea" id="RHEA-COMP:15608"/>
        <dbReference type="ChEBI" id="CHEBI:65314"/>
        <dbReference type="ChEBI" id="CHEBI:65315"/>
    </reaction>
</comment>
<evidence type="ECO:0000313" key="12">
    <source>
        <dbReference type="EMBL" id="MBG9389910.1"/>
    </source>
</evidence>
<evidence type="ECO:0000256" key="4">
    <source>
        <dbReference type="ARBA" id="ARBA00039989"/>
    </source>
</evidence>
<dbReference type="SUPFAM" id="SSF55174">
    <property type="entry name" value="Alpha-L RNA-binding motif"/>
    <property type="match status" value="1"/>
</dbReference>
<dbReference type="PROSITE" id="PS50889">
    <property type="entry name" value="S4"/>
    <property type="match status" value="1"/>
</dbReference>